<dbReference type="NCBIfam" id="TIGR03652">
    <property type="entry name" value="FeS_repair_RIC"/>
    <property type="match status" value="1"/>
</dbReference>
<evidence type="ECO:0000259" key="5">
    <source>
        <dbReference type="Pfam" id="PF01814"/>
    </source>
</evidence>
<dbReference type="Pfam" id="PF01814">
    <property type="entry name" value="Hemerythrin"/>
    <property type="match status" value="1"/>
</dbReference>
<reference evidence="6 7" key="1">
    <citation type="submission" date="2017-05" db="EMBL/GenBank/DDBJ databases">
        <authorList>
            <person name="Varghese N."/>
            <person name="Submissions S."/>
        </authorList>
    </citation>
    <scope>NUCLEOTIDE SEQUENCE [LARGE SCALE GENOMIC DNA]</scope>
    <source>
        <strain evidence="6 7">DSM 45474</strain>
    </source>
</reference>
<dbReference type="GO" id="GO:0005737">
    <property type="term" value="C:cytoplasm"/>
    <property type="evidence" value="ECO:0007669"/>
    <property type="project" value="UniProtKB-SubCell"/>
</dbReference>
<dbReference type="AlphaFoldDB" id="A0A521CNH2"/>
<dbReference type="Pfam" id="PF04405">
    <property type="entry name" value="ScdA_N"/>
    <property type="match status" value="1"/>
</dbReference>
<evidence type="ECO:0000256" key="4">
    <source>
        <dbReference type="ARBA" id="ARBA00023004"/>
    </source>
</evidence>
<evidence type="ECO:0000256" key="2">
    <source>
        <dbReference type="ARBA" id="ARBA00022490"/>
    </source>
</evidence>
<keyword evidence="2" id="KW-0963">Cytoplasm</keyword>
<dbReference type="EMBL" id="FXTI01000004">
    <property type="protein sequence ID" value="SMO60992.1"/>
    <property type="molecule type" value="Genomic_DNA"/>
</dbReference>
<proteinExistence type="predicted"/>
<keyword evidence="4" id="KW-0408">Iron</keyword>
<sequence>MSVKFNGNEPIGDIVTVFPHAADLFKAHGIDFCCGGHRTLQDALQKSSVDQEQMLAKLNDAYAEWNTNHQEVDWTQADLSRLIDHIVDVHHAYTVRELPLIEAWMSKITKVHGHRHPDLYEVKRLFDEMNMELSSHLVKEEKILFPLIRQFEKEASLPILNQVIVILDKMEAEHDETGENLKTIRKITNGYQAPSDACRSYQVTYGKLEALEEDLHRHIHLENHILFKRLRDQQMSDAERAN</sequence>
<dbReference type="PANTHER" id="PTHR36438">
    <property type="entry name" value="IRON-SULFUR CLUSTER REPAIR PROTEIN YTFE"/>
    <property type="match status" value="1"/>
</dbReference>
<dbReference type="SUPFAM" id="SSF140683">
    <property type="entry name" value="SP0561-like"/>
    <property type="match status" value="1"/>
</dbReference>
<name>A0A521CNH2_9BACL</name>
<evidence type="ECO:0000313" key="7">
    <source>
        <dbReference type="Proteomes" id="UP000315636"/>
    </source>
</evidence>
<dbReference type="OrthoDB" id="9797132at2"/>
<organism evidence="6 7">
    <name type="scientific">Melghirimyces algeriensis</name>
    <dbReference type="NCBI Taxonomy" id="910412"/>
    <lineage>
        <taxon>Bacteria</taxon>
        <taxon>Bacillati</taxon>
        <taxon>Bacillota</taxon>
        <taxon>Bacilli</taxon>
        <taxon>Bacillales</taxon>
        <taxon>Thermoactinomycetaceae</taxon>
        <taxon>Melghirimyces</taxon>
    </lineage>
</organism>
<comment type="subcellular location">
    <subcellularLocation>
        <location evidence="1">Cytoplasm</location>
    </subcellularLocation>
</comment>
<dbReference type="InterPro" id="IPR019903">
    <property type="entry name" value="RIC_family"/>
</dbReference>
<feature type="domain" description="Hemerythrin-like" evidence="5">
    <location>
        <begin position="83"/>
        <end position="230"/>
    </location>
</feature>
<dbReference type="RefSeq" id="WP_142505169.1">
    <property type="nucleotide sequence ID" value="NZ_FXTI01000004.1"/>
</dbReference>
<evidence type="ECO:0000256" key="1">
    <source>
        <dbReference type="ARBA" id="ARBA00004496"/>
    </source>
</evidence>
<dbReference type="Gene3D" id="1.10.3910.10">
    <property type="entry name" value="SP0561-like"/>
    <property type="match status" value="1"/>
</dbReference>
<dbReference type="InterPro" id="IPR012312">
    <property type="entry name" value="Hemerythrin-like"/>
</dbReference>
<dbReference type="Gene3D" id="1.20.120.520">
    <property type="entry name" value="nmb1532 protein domain like"/>
    <property type="match status" value="1"/>
</dbReference>
<dbReference type="GO" id="GO:0046872">
    <property type="term" value="F:metal ion binding"/>
    <property type="evidence" value="ECO:0007669"/>
    <property type="project" value="UniProtKB-KW"/>
</dbReference>
<dbReference type="Proteomes" id="UP000315636">
    <property type="component" value="Unassembled WGS sequence"/>
</dbReference>
<accession>A0A521CNH2</accession>
<gene>
    <name evidence="6" type="ORF">SAMN06264849_10488</name>
</gene>
<protein>
    <submittedName>
        <fullName evidence="6">Regulator of cell morphogenesis and NO signaling</fullName>
    </submittedName>
</protein>
<dbReference type="PANTHER" id="PTHR36438:SF1">
    <property type="entry name" value="IRON-SULFUR CLUSTER REPAIR PROTEIN YTFE"/>
    <property type="match status" value="1"/>
</dbReference>
<evidence type="ECO:0000313" key="6">
    <source>
        <dbReference type="EMBL" id="SMO60992.1"/>
    </source>
</evidence>
<keyword evidence="7" id="KW-1185">Reference proteome</keyword>
<dbReference type="InterPro" id="IPR038062">
    <property type="entry name" value="ScdA-like_N_sf"/>
</dbReference>
<evidence type="ECO:0000256" key="3">
    <source>
        <dbReference type="ARBA" id="ARBA00022723"/>
    </source>
</evidence>
<keyword evidence="3" id="KW-0479">Metal-binding</keyword>